<organism evidence="2 3">
    <name type="scientific">Kribbella turkmenica</name>
    <dbReference type="NCBI Taxonomy" id="2530375"/>
    <lineage>
        <taxon>Bacteria</taxon>
        <taxon>Bacillati</taxon>
        <taxon>Actinomycetota</taxon>
        <taxon>Actinomycetes</taxon>
        <taxon>Propionibacteriales</taxon>
        <taxon>Kribbellaceae</taxon>
        <taxon>Kribbella</taxon>
    </lineage>
</organism>
<dbReference type="PROSITE" id="PS50817">
    <property type="entry name" value="INTEIN_N_TER"/>
    <property type="match status" value="1"/>
</dbReference>
<accession>A0A4R4WR52</accession>
<dbReference type="InterPro" id="IPR003587">
    <property type="entry name" value="Hint_dom_N"/>
</dbReference>
<dbReference type="Proteomes" id="UP000295172">
    <property type="component" value="Unassembled WGS sequence"/>
</dbReference>
<dbReference type="EMBL" id="SMKR01000149">
    <property type="protein sequence ID" value="TDD17600.1"/>
    <property type="molecule type" value="Genomic_DNA"/>
</dbReference>
<dbReference type="InterPro" id="IPR006141">
    <property type="entry name" value="Intein_N"/>
</dbReference>
<dbReference type="InterPro" id="IPR022385">
    <property type="entry name" value="Rhs_assc_core"/>
</dbReference>
<protein>
    <recommendedName>
        <fullName evidence="1">Hint domain-containing protein</fullName>
    </recommendedName>
</protein>
<dbReference type="InterPro" id="IPR050708">
    <property type="entry name" value="T6SS_VgrG/RHS"/>
</dbReference>
<evidence type="ECO:0000313" key="3">
    <source>
        <dbReference type="Proteomes" id="UP000295172"/>
    </source>
</evidence>
<dbReference type="AlphaFoldDB" id="A0A4R4WR52"/>
<dbReference type="OrthoDB" id="5150353at2"/>
<dbReference type="InterPro" id="IPR036844">
    <property type="entry name" value="Hint_dom_sf"/>
</dbReference>
<comment type="caution">
    <text evidence="2">The sequence shown here is derived from an EMBL/GenBank/DDBJ whole genome shotgun (WGS) entry which is preliminary data.</text>
</comment>
<dbReference type="NCBIfam" id="TIGR03696">
    <property type="entry name" value="Rhs_assc_core"/>
    <property type="match status" value="1"/>
</dbReference>
<evidence type="ECO:0000313" key="2">
    <source>
        <dbReference type="EMBL" id="TDD17600.1"/>
    </source>
</evidence>
<dbReference type="Gene3D" id="2.180.10.10">
    <property type="entry name" value="RHS repeat-associated core"/>
    <property type="match status" value="1"/>
</dbReference>
<dbReference type="SUPFAM" id="SSF51294">
    <property type="entry name" value="Hedgehog/intein (Hint) domain"/>
    <property type="match status" value="1"/>
</dbReference>
<gene>
    <name evidence="2" type="ORF">E1218_27540</name>
</gene>
<sequence>MYGAAGNVTSQTIGSTASAMTYDRNRLVRTVTGATTMNHRYDVFGRSTTVDVGTRVVEQNAYDGYDRLVRQQRFDTAGAPTFTRLQSFDPFDRVVSQAEKVGTAQSISTRYTFVGLADQVAIEEERDTAGTWKVSKSYAYGAGGENLSLVDSPVNGSTSSKSFYGTNPHGDVETLTDATTGLTTSTYRYTAYGQPDRVGTTGDDAITGTPGQDADVVNPYRFNSKRFNGATGTYDMGFREYNPALNRFLTRDLYAGALKDLALGADPWNTNRYMFGGGNPIGRIEIDGHIDESLTSGGGRAPEPVKEKIGSRDVAAPDEGIYEEAYDAVKSKLVGDGGGQGQEYMIRCNSTETSTFAAGRRTTCGASDVYFSRLFAKEMCRQPGIKCTGYNPAGTISAEGFSDGMSVRMSGGPEVKGIDTRKPSGTYCSFSGETLVEMGDGSRRPISQVKVGDEVLATDPETGERGSRKVTHLWVHNDTLLILETDGGTLTTTEDHPFWNATDGEFQRADQLDAADELLTSAGDKVRVKGIRYGSERVATAYNLSVDDIHTYYVLAGKTPVLVHNVGECPVDGLPHGALGESATLQRLQNDGYTSITREVRFKNSQGEIFRADFVAQDRSGSWVAVEVKTGGGASLSDNQSLGYAELGHAGAVLGTSRVPGLTKGSMVSMRVEVDLWRCPVCGS</sequence>
<dbReference type="SMART" id="SM00306">
    <property type="entry name" value="HintN"/>
    <property type="match status" value="1"/>
</dbReference>
<keyword evidence="3" id="KW-1185">Reference proteome</keyword>
<evidence type="ECO:0000259" key="1">
    <source>
        <dbReference type="SMART" id="SM00306"/>
    </source>
</evidence>
<dbReference type="Pfam" id="PF07591">
    <property type="entry name" value="PT-HINT"/>
    <property type="match status" value="1"/>
</dbReference>
<dbReference type="Gene3D" id="2.170.16.10">
    <property type="entry name" value="Hedgehog/Intein (Hint) domain"/>
    <property type="match status" value="1"/>
</dbReference>
<dbReference type="GO" id="GO:0016539">
    <property type="term" value="P:intein-mediated protein splicing"/>
    <property type="evidence" value="ECO:0007669"/>
    <property type="project" value="InterPro"/>
</dbReference>
<reference evidence="2 3" key="1">
    <citation type="submission" date="2019-02" db="EMBL/GenBank/DDBJ databases">
        <title>Draft genome sequences of novel Actinobacteria.</title>
        <authorList>
            <person name="Sahin N."/>
            <person name="Ay H."/>
            <person name="Saygin H."/>
        </authorList>
    </citation>
    <scope>NUCLEOTIDE SEQUENCE [LARGE SCALE GENOMIC DNA]</scope>
    <source>
        <strain evidence="2 3">16K104</strain>
    </source>
</reference>
<proteinExistence type="predicted"/>
<dbReference type="PANTHER" id="PTHR32305:SF17">
    <property type="entry name" value="TRNA NUCLEASE WAPA"/>
    <property type="match status" value="1"/>
</dbReference>
<dbReference type="PANTHER" id="PTHR32305">
    <property type="match status" value="1"/>
</dbReference>
<feature type="domain" description="Hint" evidence="1">
    <location>
        <begin position="427"/>
        <end position="522"/>
    </location>
</feature>
<name>A0A4R4WR52_9ACTN</name>
<dbReference type="CDD" id="cd00081">
    <property type="entry name" value="Hint"/>
    <property type="match status" value="1"/>
</dbReference>